<name>A0A388THV6_9BACT</name>
<sequence>MLDERFLQEPKIKTILDCLRAKDLSGADTSSVLPKDLENALDTKCRCLYRDVFVARLDNFHSETNNSLLTAVCGEIGNNAFDHNPGAWRDIAGLYFNWEINGFAIFIDRGKGVLETLSKVMPNIATAQEALRVAFTERISGRSPEQRGNGLKFVVKVATTQKWDLYFQSGTGFCEISNGQMNFGNVASPVFGCVALLKYK</sequence>
<dbReference type="AlphaFoldDB" id="A0A388THV6"/>
<reference evidence="1 2" key="1">
    <citation type="journal article" date="2019" name="ISME J.">
        <title>Genome analyses of uncultured TG2/ZB3 bacteria in 'Margulisbacteria' specifically attached to ectosymbiotic spirochetes of protists in the termite gut.</title>
        <authorList>
            <person name="Utami Y.D."/>
            <person name="Kuwahara H."/>
            <person name="Igai K."/>
            <person name="Murakami T."/>
            <person name="Sugaya K."/>
            <person name="Morikawa T."/>
            <person name="Nagura Y."/>
            <person name="Yuki M."/>
            <person name="Deevong P."/>
            <person name="Inoue T."/>
            <person name="Kihara K."/>
            <person name="Lo N."/>
            <person name="Yamada A."/>
            <person name="Ohkuma M."/>
            <person name="Hongoh Y."/>
        </authorList>
    </citation>
    <scope>NUCLEOTIDE SEQUENCE [LARGE SCALE GENOMIC DNA]</scope>
    <source>
        <strain evidence="1">NkOx7-02</strain>
    </source>
</reference>
<protein>
    <submittedName>
        <fullName evidence="1">Uncharacterized protein</fullName>
    </submittedName>
</protein>
<keyword evidence="2" id="KW-1185">Reference proteome</keyword>
<comment type="caution">
    <text evidence="1">The sequence shown here is derived from an EMBL/GenBank/DDBJ whole genome shotgun (WGS) entry which is preliminary data.</text>
</comment>
<dbReference type="Proteomes" id="UP000275925">
    <property type="component" value="Unassembled WGS sequence"/>
</dbReference>
<gene>
    <name evidence="1" type="ORF">NO2_1005</name>
</gene>
<organism evidence="1 2">
    <name type="scientific">Candidatus Termititenax persephonae</name>
    <dbReference type="NCBI Taxonomy" id="2218525"/>
    <lineage>
        <taxon>Bacteria</taxon>
        <taxon>Bacillati</taxon>
        <taxon>Candidatus Margulisiibacteriota</taxon>
        <taxon>Candidatus Termititenacia</taxon>
        <taxon>Candidatus Termititenacales</taxon>
        <taxon>Candidatus Termititenacaceae</taxon>
        <taxon>Candidatus Termititenax</taxon>
    </lineage>
</organism>
<evidence type="ECO:0000313" key="1">
    <source>
        <dbReference type="EMBL" id="GBR76463.1"/>
    </source>
</evidence>
<dbReference type="EMBL" id="BGZO01000028">
    <property type="protein sequence ID" value="GBR76463.1"/>
    <property type="molecule type" value="Genomic_DNA"/>
</dbReference>
<evidence type="ECO:0000313" key="2">
    <source>
        <dbReference type="Proteomes" id="UP000275925"/>
    </source>
</evidence>
<accession>A0A388THV6</accession>
<proteinExistence type="predicted"/>